<reference evidence="5" key="3">
    <citation type="submission" date="2021-06" db="EMBL/GenBank/DDBJ databases">
        <title>Genomic Description and Analysis of Intracellular Bacteria, Candidatus Berkiella cookevillensis and Candidatus Berkiella aquae.</title>
        <authorList>
            <person name="Kidane D.T."/>
            <person name="Mehari Y.T."/>
            <person name="Rice F.C."/>
            <person name="Arivett B.A."/>
            <person name="Farone A.L."/>
            <person name="Berk S.G."/>
            <person name="Farone M.B."/>
        </authorList>
    </citation>
    <scope>NUCLEOTIDE SEQUENCE</scope>
    <source>
        <strain evidence="5">CC99</strain>
    </source>
</reference>
<evidence type="ECO:0000256" key="3">
    <source>
        <dbReference type="PROSITE-ProRule" id="PRU00023"/>
    </source>
</evidence>
<dbReference type="EMBL" id="LKHV02000001">
    <property type="protein sequence ID" value="MCS5708885.1"/>
    <property type="molecule type" value="Genomic_DNA"/>
</dbReference>
<gene>
    <name evidence="4" type="ORF">CC99x_00793</name>
    <name evidence="5" type="ORF">CC99x_008195</name>
</gene>
<proteinExistence type="predicted"/>
<reference evidence="4" key="1">
    <citation type="submission" date="2015-09" db="EMBL/GenBank/DDBJ databases">
        <title>Draft Genome Sequences of Two Novel Amoeba-resistant Intranuclear Bacteria, Candidatus Berkiella cookevillensis and Candidatus Berkiella aquae.</title>
        <authorList>
            <person name="Mehari Y.T."/>
            <person name="Arivett B.A."/>
            <person name="Farone A.L."/>
            <person name="Gunderson J.H."/>
            <person name="Farone M.B."/>
        </authorList>
    </citation>
    <scope>NUCLEOTIDE SEQUENCE [LARGE SCALE GENOMIC DNA]</scope>
    <source>
        <strain evidence="4">CC99</strain>
    </source>
</reference>
<dbReference type="Proteomes" id="UP000051494">
    <property type="component" value="Unassembled WGS sequence"/>
</dbReference>
<dbReference type="InterPro" id="IPR036770">
    <property type="entry name" value="Ankyrin_rpt-contain_sf"/>
</dbReference>
<protein>
    <submittedName>
        <fullName evidence="5">Ankyrin repeat domain-containing protein</fullName>
    </submittedName>
    <submittedName>
        <fullName evidence="4">Ankyrin repeat protein</fullName>
    </submittedName>
</protein>
<evidence type="ECO:0000313" key="5">
    <source>
        <dbReference type="EMBL" id="MCS5708885.1"/>
    </source>
</evidence>
<organism evidence="4">
    <name type="scientific">Candidatus Berkiella cookevillensis</name>
    <dbReference type="NCBI Taxonomy" id="437022"/>
    <lineage>
        <taxon>Bacteria</taxon>
        <taxon>Pseudomonadati</taxon>
        <taxon>Pseudomonadota</taxon>
        <taxon>Gammaproteobacteria</taxon>
        <taxon>Candidatus Berkiellales</taxon>
        <taxon>Candidatus Berkiellaceae</taxon>
        <taxon>Candidatus Berkiella</taxon>
    </lineage>
</organism>
<keyword evidence="1" id="KW-0677">Repeat</keyword>
<dbReference type="EMBL" id="LKHV01000003">
    <property type="protein sequence ID" value="KRG19271.1"/>
    <property type="molecule type" value="Genomic_DNA"/>
</dbReference>
<dbReference type="SUPFAM" id="SSF48403">
    <property type="entry name" value="Ankyrin repeat"/>
    <property type="match status" value="1"/>
</dbReference>
<dbReference type="OrthoDB" id="9812708at2"/>
<evidence type="ECO:0000256" key="2">
    <source>
        <dbReference type="ARBA" id="ARBA00023043"/>
    </source>
</evidence>
<sequence>MNTKSSTLAFADIIVADTLTIFPSMEDSEITSQDTAESTEDKTQDVRLVDALREIKNNPAAATRSLSVLKSSGFTQPLKVEQTPLHIAATKGDVNEIKKLLKAGWNVNQEDYRSAMPIHIASMFGHLEAVRVLVQHGADLKDKSYEGQTALHLAVLNYHVDVVKHLLNAGANPKDKTYANHSNAFDQALKLLDGLTDELLKSPQNPERLTQAKNLVEIIDALCQHSQAPFLATYGSSSKSASLMPISVLLDVFSSYIEDNALKNMMLDTAHKIALQDDSGENYIRAKTFLNTFATSETYLVKVHKNQNALVETDGYYAKYITKTMAQTAQVFSTTLEDVQARKVFDKISASLKLSYEYAQNFADPKAAEAALAHYQEGETVLLPTGWRGHSVATFFSKPQATFAVANAGKHYFEDPFGVIFYKLSDPEKVSENHFHKILANQEQLLLEFKSLYELGINGRFGFIETPKQAHGNCTHYSFKIVVEGLAMIEYLNLGLSIEEAQAKAHHYAEQFEIYHNTYLIDDMITEHSLLDMNAYKDIYSELLKQAKDSAVAKETSDYLKEKIMDVFQVDLEAHNAPSQDTKIHLGDVLEWIGAKLPTFKTAAGNTTDSPQEDNMDLCLDNSSFTPHFNEINGAPIVHALDDMHIQLQPDLL</sequence>
<name>A0A0Q9YRR4_9GAMM</name>
<dbReference type="STRING" id="437022.CC99x_00793"/>
<comment type="caution">
    <text evidence="4">The sequence shown here is derived from an EMBL/GenBank/DDBJ whole genome shotgun (WGS) entry which is preliminary data.</text>
</comment>
<dbReference type="Pfam" id="PF12796">
    <property type="entry name" value="Ank_2"/>
    <property type="match status" value="1"/>
</dbReference>
<dbReference type="PROSITE" id="PS50088">
    <property type="entry name" value="ANK_REPEAT"/>
    <property type="match status" value="3"/>
</dbReference>
<keyword evidence="2 3" id="KW-0040">ANK repeat</keyword>
<dbReference type="PANTHER" id="PTHR24171:SF9">
    <property type="entry name" value="ANKYRIN REPEAT DOMAIN-CONTAINING PROTEIN 39"/>
    <property type="match status" value="1"/>
</dbReference>
<evidence type="ECO:0000313" key="6">
    <source>
        <dbReference type="Proteomes" id="UP000051494"/>
    </source>
</evidence>
<dbReference type="PANTHER" id="PTHR24171">
    <property type="entry name" value="ANKYRIN REPEAT DOMAIN-CONTAINING PROTEIN 39-RELATED"/>
    <property type="match status" value="1"/>
</dbReference>
<evidence type="ECO:0000256" key="1">
    <source>
        <dbReference type="ARBA" id="ARBA00022737"/>
    </source>
</evidence>
<accession>A0A0Q9YRR4</accession>
<dbReference type="RefSeq" id="WP_057623916.1">
    <property type="nucleotide sequence ID" value="NZ_LKHV02000001.1"/>
</dbReference>
<evidence type="ECO:0000313" key="4">
    <source>
        <dbReference type="EMBL" id="KRG19271.1"/>
    </source>
</evidence>
<feature type="repeat" description="ANK" evidence="3">
    <location>
        <begin position="113"/>
        <end position="145"/>
    </location>
</feature>
<dbReference type="InterPro" id="IPR002110">
    <property type="entry name" value="Ankyrin_rpt"/>
</dbReference>
<dbReference type="Gene3D" id="1.25.40.20">
    <property type="entry name" value="Ankyrin repeat-containing domain"/>
    <property type="match status" value="2"/>
</dbReference>
<dbReference type="PROSITE" id="PS50297">
    <property type="entry name" value="ANK_REP_REGION"/>
    <property type="match status" value="3"/>
</dbReference>
<dbReference type="SMART" id="SM00248">
    <property type="entry name" value="ANK"/>
    <property type="match status" value="3"/>
</dbReference>
<dbReference type="AlphaFoldDB" id="A0A0Q9YRR4"/>
<feature type="repeat" description="ANK" evidence="3">
    <location>
        <begin position="146"/>
        <end position="178"/>
    </location>
</feature>
<reference evidence="5" key="2">
    <citation type="journal article" date="2016" name="Genome Announc.">
        <title>Draft Genome Sequences of Two Novel Amoeba-Resistant Intranuclear Bacteria, 'Candidatus Berkiella cookevillensis' and 'Candidatus Berkiella aquae'.</title>
        <authorList>
            <person name="Mehari Y.T."/>
            <person name="Arivett B.A."/>
            <person name="Farone A.L."/>
            <person name="Gunderson J.H."/>
            <person name="Farone M.B."/>
        </authorList>
    </citation>
    <scope>NUCLEOTIDE SEQUENCE</scope>
    <source>
        <strain evidence="5">CC99</strain>
    </source>
</reference>
<keyword evidence="6" id="KW-1185">Reference proteome</keyword>
<feature type="repeat" description="ANK" evidence="3">
    <location>
        <begin position="80"/>
        <end position="112"/>
    </location>
</feature>